<dbReference type="AlphaFoldDB" id="A0AAD7BPV9"/>
<keyword evidence="2" id="KW-1185">Reference proteome</keyword>
<reference evidence="1" key="1">
    <citation type="submission" date="2023-03" db="EMBL/GenBank/DDBJ databases">
        <title>Massive genome expansion in bonnet fungi (Mycena s.s.) driven by repeated elements and novel gene families across ecological guilds.</title>
        <authorList>
            <consortium name="Lawrence Berkeley National Laboratory"/>
            <person name="Harder C.B."/>
            <person name="Miyauchi S."/>
            <person name="Viragh M."/>
            <person name="Kuo A."/>
            <person name="Thoen E."/>
            <person name="Andreopoulos B."/>
            <person name="Lu D."/>
            <person name="Skrede I."/>
            <person name="Drula E."/>
            <person name="Henrissat B."/>
            <person name="Morin E."/>
            <person name="Kohler A."/>
            <person name="Barry K."/>
            <person name="LaButti K."/>
            <person name="Morin E."/>
            <person name="Salamov A."/>
            <person name="Lipzen A."/>
            <person name="Mereny Z."/>
            <person name="Hegedus B."/>
            <person name="Baldrian P."/>
            <person name="Stursova M."/>
            <person name="Weitz H."/>
            <person name="Taylor A."/>
            <person name="Grigoriev I.V."/>
            <person name="Nagy L.G."/>
            <person name="Martin F."/>
            <person name="Kauserud H."/>
        </authorList>
    </citation>
    <scope>NUCLEOTIDE SEQUENCE</scope>
    <source>
        <strain evidence="1">9284</strain>
    </source>
</reference>
<evidence type="ECO:0000313" key="1">
    <source>
        <dbReference type="EMBL" id="KAJ7627206.1"/>
    </source>
</evidence>
<proteinExistence type="predicted"/>
<sequence>MKPQHTKAWIPRPSWADSSSQLRSLRPWCCQACHRWPRGSDRRCLRQGSSSSHAPGSPILWTSCQVPSRRTPQTRSSLSIARLQLRTAQPFNFKVAAKPQIIPVSEAVASASPCAGVLLDVYPRLPNELSQTARPSSPHGYHYAVNGRCIVVPYIAFPNLFISFFFRLDLCECEQYYYKHY</sequence>
<protein>
    <submittedName>
        <fullName evidence="1">Uncharacterized protein</fullName>
    </submittedName>
</protein>
<organism evidence="1 2">
    <name type="scientific">Roridomyces roridus</name>
    <dbReference type="NCBI Taxonomy" id="1738132"/>
    <lineage>
        <taxon>Eukaryota</taxon>
        <taxon>Fungi</taxon>
        <taxon>Dikarya</taxon>
        <taxon>Basidiomycota</taxon>
        <taxon>Agaricomycotina</taxon>
        <taxon>Agaricomycetes</taxon>
        <taxon>Agaricomycetidae</taxon>
        <taxon>Agaricales</taxon>
        <taxon>Marasmiineae</taxon>
        <taxon>Mycenaceae</taxon>
        <taxon>Roridomyces</taxon>
    </lineage>
</organism>
<name>A0AAD7BPV9_9AGAR</name>
<evidence type="ECO:0000313" key="2">
    <source>
        <dbReference type="Proteomes" id="UP001221142"/>
    </source>
</evidence>
<dbReference type="Proteomes" id="UP001221142">
    <property type="component" value="Unassembled WGS sequence"/>
</dbReference>
<accession>A0AAD7BPV9</accession>
<dbReference type="EMBL" id="JARKIF010000011">
    <property type="protein sequence ID" value="KAJ7627206.1"/>
    <property type="molecule type" value="Genomic_DNA"/>
</dbReference>
<gene>
    <name evidence="1" type="ORF">FB45DRAFT_920824</name>
</gene>
<comment type="caution">
    <text evidence="1">The sequence shown here is derived from an EMBL/GenBank/DDBJ whole genome shotgun (WGS) entry which is preliminary data.</text>
</comment>